<evidence type="ECO:0000313" key="1">
    <source>
        <dbReference type="EMBL" id="CAB3993355.1"/>
    </source>
</evidence>
<evidence type="ECO:0000313" key="2">
    <source>
        <dbReference type="Proteomes" id="UP001152795"/>
    </source>
</evidence>
<dbReference type="EMBL" id="CACRXK020002244">
    <property type="protein sequence ID" value="CAB3993355.1"/>
    <property type="molecule type" value="Genomic_DNA"/>
</dbReference>
<accession>A0A7D9DT02</accession>
<dbReference type="OrthoDB" id="10036512at2759"/>
<name>A0A7D9DT02_PARCT</name>
<gene>
    <name evidence="1" type="ORF">PACLA_8A058997</name>
</gene>
<dbReference type="PANTHER" id="PTHR33053:SF26">
    <property type="entry name" value="TRANSPOSASE DOMAIN-CONTAINING PROTEIN"/>
    <property type="match status" value="1"/>
</dbReference>
<reference evidence="1" key="1">
    <citation type="submission" date="2020-04" db="EMBL/GenBank/DDBJ databases">
        <authorList>
            <person name="Alioto T."/>
            <person name="Alioto T."/>
            <person name="Gomez Garrido J."/>
        </authorList>
    </citation>
    <scope>NUCLEOTIDE SEQUENCE</scope>
    <source>
        <strain evidence="1">A484AB</strain>
    </source>
</reference>
<dbReference type="Proteomes" id="UP001152795">
    <property type="component" value="Unassembled WGS sequence"/>
</dbReference>
<dbReference type="AlphaFoldDB" id="A0A7D9DT02"/>
<dbReference type="PANTHER" id="PTHR33053">
    <property type="entry name" value="PROTEIN, PUTATIVE-RELATED"/>
    <property type="match status" value="1"/>
</dbReference>
<organism evidence="1 2">
    <name type="scientific">Paramuricea clavata</name>
    <name type="common">Red gorgonian</name>
    <name type="synonym">Violescent sea-whip</name>
    <dbReference type="NCBI Taxonomy" id="317549"/>
    <lineage>
        <taxon>Eukaryota</taxon>
        <taxon>Metazoa</taxon>
        <taxon>Cnidaria</taxon>
        <taxon>Anthozoa</taxon>
        <taxon>Octocorallia</taxon>
        <taxon>Malacalcyonacea</taxon>
        <taxon>Plexauridae</taxon>
        <taxon>Paramuricea</taxon>
    </lineage>
</organism>
<sequence>MAYWKNYRKYTSQVHALALDNNNDEDVHCLSDDSFFQLNNSFQSQTSITSIQSEAVDSEQNSMCDSSDNDEPRPPPSSDTTLRHDLSCWATRNQCTRNTLNQLLHILNSHGHSLPIDSRTLLQTPRNVSTQQKCGGQYIYFGVEESIHQILSKYPFAAAKLTAIELVLNVDGLPLFKSSNRQFWPILGRYGNLEVFVISLFYESTKPNSVGDYLEDYIKEVNKLLDSGITHEGRHFNFTVRCFCCVAPGRCFLKCVVGHTAYFACKRCTFEGSWDGRVVYNLDNNAVLRTDELFSSLSYEVHQKELSPLLTCGVSCVKQFILDYMHMVCLGVTKRILHYLKNGPCKCKLSSIPRKVSHFFGGVWEFFHFTIR</sequence>
<protein>
    <submittedName>
        <fullName evidence="1">Uncharacterized protein</fullName>
    </submittedName>
</protein>
<proteinExistence type="predicted"/>
<keyword evidence="2" id="KW-1185">Reference proteome</keyword>
<comment type="caution">
    <text evidence="1">The sequence shown here is derived from an EMBL/GenBank/DDBJ whole genome shotgun (WGS) entry which is preliminary data.</text>
</comment>